<evidence type="ECO:0000313" key="22">
    <source>
        <dbReference type="Proteomes" id="UP000198598"/>
    </source>
</evidence>
<dbReference type="Pfam" id="PF07730">
    <property type="entry name" value="HisKA_3"/>
    <property type="match status" value="1"/>
</dbReference>
<evidence type="ECO:0000259" key="20">
    <source>
        <dbReference type="PROSITE" id="PS50109"/>
    </source>
</evidence>
<evidence type="ECO:0000256" key="4">
    <source>
        <dbReference type="ARBA" id="ARBA00012438"/>
    </source>
</evidence>
<protein>
    <recommendedName>
        <fullName evidence="5">Oxygen sensor histidine kinase NreB</fullName>
        <ecNumber evidence="4">2.7.13.3</ecNumber>
    </recommendedName>
    <alternativeName>
        <fullName evidence="18">Nitrogen regulation protein B</fullName>
    </alternativeName>
</protein>
<dbReference type="Gene3D" id="1.20.5.1930">
    <property type="match status" value="1"/>
</dbReference>
<keyword evidence="8" id="KW-0597">Phosphoprotein</keyword>
<evidence type="ECO:0000256" key="12">
    <source>
        <dbReference type="ARBA" id="ARBA00022777"/>
    </source>
</evidence>
<evidence type="ECO:0000256" key="15">
    <source>
        <dbReference type="ARBA" id="ARBA00023012"/>
    </source>
</evidence>
<dbReference type="GO" id="GO:0046983">
    <property type="term" value="F:protein dimerization activity"/>
    <property type="evidence" value="ECO:0007669"/>
    <property type="project" value="InterPro"/>
</dbReference>
<dbReference type="GO" id="GO:0051539">
    <property type="term" value="F:4 iron, 4 sulfur cluster binding"/>
    <property type="evidence" value="ECO:0007669"/>
    <property type="project" value="UniProtKB-KW"/>
</dbReference>
<dbReference type="PRINTS" id="PR00344">
    <property type="entry name" value="BCTRLSENSOR"/>
</dbReference>
<dbReference type="CDD" id="cd16917">
    <property type="entry name" value="HATPase_UhpB-NarQ-NarX-like"/>
    <property type="match status" value="1"/>
</dbReference>
<keyword evidence="16" id="KW-0411">Iron-sulfur</keyword>
<keyword evidence="22" id="KW-1185">Reference proteome</keyword>
<dbReference type="SMART" id="SM00387">
    <property type="entry name" value="HATPase_c"/>
    <property type="match status" value="1"/>
</dbReference>
<evidence type="ECO:0000256" key="18">
    <source>
        <dbReference type="ARBA" id="ARBA00030800"/>
    </source>
</evidence>
<dbReference type="GO" id="GO:0005524">
    <property type="term" value="F:ATP binding"/>
    <property type="evidence" value="ECO:0007669"/>
    <property type="project" value="UniProtKB-KW"/>
</dbReference>
<proteinExistence type="predicted"/>
<reference evidence="21 22" key="1">
    <citation type="submission" date="2016-10" db="EMBL/GenBank/DDBJ databases">
        <authorList>
            <person name="de Groot N.N."/>
        </authorList>
    </citation>
    <scope>NUCLEOTIDE SEQUENCE [LARGE SCALE GENOMIC DNA]</scope>
    <source>
        <strain evidence="21 22">DSM 26130</strain>
    </source>
</reference>
<keyword evidence="11" id="KW-0547">Nucleotide-binding</keyword>
<dbReference type="EMBL" id="FOLQ01000049">
    <property type="protein sequence ID" value="SFF33514.1"/>
    <property type="molecule type" value="Genomic_DNA"/>
</dbReference>
<evidence type="ECO:0000256" key="6">
    <source>
        <dbReference type="ARBA" id="ARBA00022485"/>
    </source>
</evidence>
<keyword evidence="13" id="KW-0067">ATP-binding</keyword>
<feature type="domain" description="Histidine kinase" evidence="20">
    <location>
        <begin position="186"/>
        <end position="279"/>
    </location>
</feature>
<feature type="transmembrane region" description="Helical" evidence="19">
    <location>
        <begin position="6"/>
        <end position="37"/>
    </location>
</feature>
<evidence type="ECO:0000256" key="5">
    <source>
        <dbReference type="ARBA" id="ARBA00017322"/>
    </source>
</evidence>
<dbReference type="InterPro" id="IPR003594">
    <property type="entry name" value="HATPase_dom"/>
</dbReference>
<dbReference type="PANTHER" id="PTHR24421">
    <property type="entry name" value="NITRATE/NITRITE SENSOR PROTEIN NARX-RELATED"/>
    <property type="match status" value="1"/>
</dbReference>
<dbReference type="GO" id="GO:0000155">
    <property type="term" value="F:phosphorelay sensor kinase activity"/>
    <property type="evidence" value="ECO:0007669"/>
    <property type="project" value="InterPro"/>
</dbReference>
<dbReference type="GO" id="GO:0005737">
    <property type="term" value="C:cytoplasm"/>
    <property type="evidence" value="ECO:0007669"/>
    <property type="project" value="UniProtKB-SubCell"/>
</dbReference>
<keyword evidence="9" id="KW-0808">Transferase</keyword>
<keyword evidence="15" id="KW-0902">Two-component regulatory system</keyword>
<evidence type="ECO:0000256" key="8">
    <source>
        <dbReference type="ARBA" id="ARBA00022553"/>
    </source>
</evidence>
<sequence length="281" mass="31449">MSEAYHGMIVFIGISGAAIIMAITGIVVLLLMALFGVRFIIHYHRRRREVLMEKQLMQEVFQRELLQAQLETQNQTLQQIAQELHDNVGQLLTVIVMRLNSLDDKYLHPEPAIEQTVLQTRDLVQTVIMDVRALSKTLDYDTVRRFGLTPSLTLELERIEQIGRIHTDFVMSGGVYSLGEETEIVLLRMAQESINNALKHANAHTITVSTAYKPDSFILTVADDGQGFNIEEANARILEKAGAGLNNLHRRAGLLGGTCVVDSQVGGGTRVQIRLPHNRMI</sequence>
<dbReference type="SUPFAM" id="SSF55874">
    <property type="entry name" value="ATPase domain of HSP90 chaperone/DNA topoisomerase II/histidine kinase"/>
    <property type="match status" value="1"/>
</dbReference>
<evidence type="ECO:0000256" key="9">
    <source>
        <dbReference type="ARBA" id="ARBA00022679"/>
    </source>
</evidence>
<evidence type="ECO:0000256" key="1">
    <source>
        <dbReference type="ARBA" id="ARBA00000085"/>
    </source>
</evidence>
<comment type="subcellular location">
    <subcellularLocation>
        <location evidence="3">Cytoplasm</location>
    </subcellularLocation>
</comment>
<evidence type="ECO:0000256" key="16">
    <source>
        <dbReference type="ARBA" id="ARBA00023014"/>
    </source>
</evidence>
<evidence type="ECO:0000256" key="19">
    <source>
        <dbReference type="SAM" id="Phobius"/>
    </source>
</evidence>
<evidence type="ECO:0000256" key="2">
    <source>
        <dbReference type="ARBA" id="ARBA00001966"/>
    </source>
</evidence>
<dbReference type="Gene3D" id="3.30.565.10">
    <property type="entry name" value="Histidine kinase-like ATPase, C-terminal domain"/>
    <property type="match status" value="1"/>
</dbReference>
<dbReference type="Pfam" id="PF02518">
    <property type="entry name" value="HATPase_c"/>
    <property type="match status" value="1"/>
</dbReference>
<evidence type="ECO:0000256" key="3">
    <source>
        <dbReference type="ARBA" id="ARBA00004496"/>
    </source>
</evidence>
<dbReference type="RefSeq" id="WP_245776940.1">
    <property type="nucleotide sequence ID" value="NZ_FOLQ01000049.1"/>
</dbReference>
<dbReference type="GO" id="GO:0016020">
    <property type="term" value="C:membrane"/>
    <property type="evidence" value="ECO:0007669"/>
    <property type="project" value="InterPro"/>
</dbReference>
<dbReference type="InterPro" id="IPR005467">
    <property type="entry name" value="His_kinase_dom"/>
</dbReference>
<dbReference type="PANTHER" id="PTHR24421:SF10">
    <property type="entry name" value="NITRATE_NITRITE SENSOR PROTEIN NARQ"/>
    <property type="match status" value="1"/>
</dbReference>
<keyword evidence="19" id="KW-1133">Transmembrane helix</keyword>
<keyword evidence="19" id="KW-0472">Membrane</keyword>
<evidence type="ECO:0000256" key="17">
    <source>
        <dbReference type="ARBA" id="ARBA00024827"/>
    </source>
</evidence>
<dbReference type="InterPro" id="IPR036890">
    <property type="entry name" value="HATPase_C_sf"/>
</dbReference>
<evidence type="ECO:0000256" key="10">
    <source>
        <dbReference type="ARBA" id="ARBA00022723"/>
    </source>
</evidence>
<dbReference type="InterPro" id="IPR050482">
    <property type="entry name" value="Sensor_HK_TwoCompSys"/>
</dbReference>
<comment type="function">
    <text evidence="17">Member of the two-component regulatory system NreB/NreC involved in the control of dissimilatory nitrate/nitrite reduction in response to oxygen. NreB functions as a direct oxygen sensor histidine kinase which is autophosphorylated, in the absence of oxygen, probably at the conserved histidine residue, and transfers its phosphate group probably to a conserved aspartate residue of NreC. NreB/NreC activates the expression of the nitrate (narGHJI) and nitrite (nir) reductase operons, as well as the putative nitrate transporter gene narT.</text>
</comment>
<comment type="cofactor">
    <cofactor evidence="2">
        <name>[4Fe-4S] cluster</name>
        <dbReference type="ChEBI" id="CHEBI:49883"/>
    </cofactor>
</comment>
<keyword evidence="14" id="KW-0408">Iron</keyword>
<keyword evidence="19" id="KW-0812">Transmembrane</keyword>
<dbReference type="PROSITE" id="PS50109">
    <property type="entry name" value="HIS_KIN"/>
    <property type="match status" value="1"/>
</dbReference>
<comment type="catalytic activity">
    <reaction evidence="1">
        <text>ATP + protein L-histidine = ADP + protein N-phospho-L-histidine.</text>
        <dbReference type="EC" id="2.7.13.3"/>
    </reaction>
</comment>
<evidence type="ECO:0000256" key="13">
    <source>
        <dbReference type="ARBA" id="ARBA00022840"/>
    </source>
</evidence>
<keyword evidence="7" id="KW-0963">Cytoplasm</keyword>
<keyword evidence="12 21" id="KW-0418">Kinase</keyword>
<dbReference type="InterPro" id="IPR004358">
    <property type="entry name" value="Sig_transdc_His_kin-like_C"/>
</dbReference>
<evidence type="ECO:0000256" key="7">
    <source>
        <dbReference type="ARBA" id="ARBA00022490"/>
    </source>
</evidence>
<evidence type="ECO:0000313" key="21">
    <source>
        <dbReference type="EMBL" id="SFF33514.1"/>
    </source>
</evidence>
<keyword evidence="6" id="KW-0004">4Fe-4S</keyword>
<dbReference type="GO" id="GO:0046872">
    <property type="term" value="F:metal ion binding"/>
    <property type="evidence" value="ECO:0007669"/>
    <property type="project" value="UniProtKB-KW"/>
</dbReference>
<organism evidence="21 22">
    <name type="scientific">Spirosoma endophyticum</name>
    <dbReference type="NCBI Taxonomy" id="662367"/>
    <lineage>
        <taxon>Bacteria</taxon>
        <taxon>Pseudomonadati</taxon>
        <taxon>Bacteroidota</taxon>
        <taxon>Cytophagia</taxon>
        <taxon>Cytophagales</taxon>
        <taxon>Cytophagaceae</taxon>
        <taxon>Spirosoma</taxon>
    </lineage>
</organism>
<dbReference type="InterPro" id="IPR011712">
    <property type="entry name" value="Sig_transdc_His_kin_sub3_dim/P"/>
</dbReference>
<gene>
    <name evidence="21" type="ORF">SAMN05216167_14915</name>
</gene>
<name>A0A1I2HTY8_9BACT</name>
<dbReference type="Proteomes" id="UP000198598">
    <property type="component" value="Unassembled WGS sequence"/>
</dbReference>
<dbReference type="EC" id="2.7.13.3" evidence="4"/>
<evidence type="ECO:0000256" key="11">
    <source>
        <dbReference type="ARBA" id="ARBA00022741"/>
    </source>
</evidence>
<accession>A0A1I2HTY8</accession>
<dbReference type="STRING" id="662367.SAMN05216167_14915"/>
<evidence type="ECO:0000256" key="14">
    <source>
        <dbReference type="ARBA" id="ARBA00023004"/>
    </source>
</evidence>
<dbReference type="AlphaFoldDB" id="A0A1I2HTY8"/>
<keyword evidence="10" id="KW-0479">Metal-binding</keyword>